<dbReference type="EMBL" id="KZ293646">
    <property type="protein sequence ID" value="PBL00183.1"/>
    <property type="molecule type" value="Genomic_DNA"/>
</dbReference>
<gene>
    <name evidence="1" type="ORF">ARMGADRAFT_1072561</name>
</gene>
<evidence type="ECO:0000313" key="2">
    <source>
        <dbReference type="Proteomes" id="UP000217790"/>
    </source>
</evidence>
<dbReference type="STRING" id="47427.A0A2H3E8Y3"/>
<name>A0A2H3E8Y3_ARMGA</name>
<organism evidence="1 2">
    <name type="scientific">Armillaria gallica</name>
    <name type="common">Bulbous honey fungus</name>
    <name type="synonym">Armillaria bulbosa</name>
    <dbReference type="NCBI Taxonomy" id="47427"/>
    <lineage>
        <taxon>Eukaryota</taxon>
        <taxon>Fungi</taxon>
        <taxon>Dikarya</taxon>
        <taxon>Basidiomycota</taxon>
        <taxon>Agaricomycotina</taxon>
        <taxon>Agaricomycetes</taxon>
        <taxon>Agaricomycetidae</taxon>
        <taxon>Agaricales</taxon>
        <taxon>Marasmiineae</taxon>
        <taxon>Physalacriaceae</taxon>
        <taxon>Armillaria</taxon>
    </lineage>
</organism>
<dbReference type="OrthoDB" id="4456959at2759"/>
<dbReference type="Proteomes" id="UP000217790">
    <property type="component" value="Unassembled WGS sequence"/>
</dbReference>
<proteinExistence type="predicted"/>
<dbReference type="InParanoid" id="A0A2H3E8Y3"/>
<reference evidence="2" key="1">
    <citation type="journal article" date="2017" name="Nat. Ecol. Evol.">
        <title>Genome expansion and lineage-specific genetic innovations in the forest pathogenic fungi Armillaria.</title>
        <authorList>
            <person name="Sipos G."/>
            <person name="Prasanna A.N."/>
            <person name="Walter M.C."/>
            <person name="O'Connor E."/>
            <person name="Balint B."/>
            <person name="Krizsan K."/>
            <person name="Kiss B."/>
            <person name="Hess J."/>
            <person name="Varga T."/>
            <person name="Slot J."/>
            <person name="Riley R."/>
            <person name="Boka B."/>
            <person name="Rigling D."/>
            <person name="Barry K."/>
            <person name="Lee J."/>
            <person name="Mihaltcheva S."/>
            <person name="LaButti K."/>
            <person name="Lipzen A."/>
            <person name="Waldron R."/>
            <person name="Moloney N.M."/>
            <person name="Sperisen C."/>
            <person name="Kredics L."/>
            <person name="Vagvoelgyi C."/>
            <person name="Patrignani A."/>
            <person name="Fitzpatrick D."/>
            <person name="Nagy I."/>
            <person name="Doyle S."/>
            <person name="Anderson J.B."/>
            <person name="Grigoriev I.V."/>
            <person name="Gueldener U."/>
            <person name="Muensterkoetter M."/>
            <person name="Nagy L.G."/>
        </authorList>
    </citation>
    <scope>NUCLEOTIDE SEQUENCE [LARGE SCALE GENOMIC DNA]</scope>
    <source>
        <strain evidence="2">Ar21-2</strain>
    </source>
</reference>
<dbReference type="AlphaFoldDB" id="A0A2H3E8Y3"/>
<protein>
    <submittedName>
        <fullName evidence="1">Uncharacterized protein</fullName>
    </submittedName>
</protein>
<accession>A0A2H3E8Y3</accession>
<evidence type="ECO:0000313" key="1">
    <source>
        <dbReference type="EMBL" id="PBL00183.1"/>
    </source>
</evidence>
<keyword evidence="2" id="KW-1185">Reference proteome</keyword>
<sequence length="149" mass="17325">MHRRRTALHVQLQLKWQQLSPQTIQSALSKRYVKSLEDKVERMENLLRKILPPEVDSKEELDAVQTLPEDASRTLFNITSFTSLRPEFWDLHPWNHSRRYVPQGMSLGFPPGNLMPMHILFTSIALSVLSRSTFDKSLKEGFTAEHDLL</sequence>